<evidence type="ECO:0000256" key="1">
    <source>
        <dbReference type="ARBA" id="ARBA00004141"/>
    </source>
</evidence>
<proteinExistence type="predicted"/>
<dbReference type="GO" id="GO:0009403">
    <property type="term" value="P:toxin biosynthetic process"/>
    <property type="evidence" value="ECO:0007669"/>
    <property type="project" value="InterPro"/>
</dbReference>
<evidence type="ECO:0000256" key="5">
    <source>
        <dbReference type="SAM" id="Phobius"/>
    </source>
</evidence>
<dbReference type="Proteomes" id="UP000256856">
    <property type="component" value="Chromosome"/>
</dbReference>
<feature type="transmembrane region" description="Helical" evidence="5">
    <location>
        <begin position="100"/>
        <end position="120"/>
    </location>
</feature>
<feature type="transmembrane region" description="Helical" evidence="5">
    <location>
        <begin position="157"/>
        <end position="176"/>
    </location>
</feature>
<name>A0A346DZV7_9ENTR</name>
<keyword evidence="7" id="KW-1185">Reference proteome</keyword>
<reference evidence="6 7" key="1">
    <citation type="submission" date="2018-03" db="EMBL/GenBank/DDBJ databases">
        <title>A parallel universe: an anciently diverged bacterial symbiosis in a Hawaiian planthopper (Hemiptera: Cixiidae) reveals rearranged nutritional responsibilities.</title>
        <authorList>
            <person name="Bennett G."/>
            <person name="Mao M."/>
        </authorList>
    </citation>
    <scope>NUCLEOTIDE SEQUENCE [LARGE SCALE GENOMIC DNA]</scope>
    <source>
        <strain evidence="6 7">OLIH</strain>
    </source>
</reference>
<sequence length="177" mass="21286">MNLIDYFIFVIILLSAFFSLMKGFTNEILSIFTYILAFFIVKMYYKFIGSLFIGIKEEFFRNIISILLISIFIFICGSLFNYFIYFIIKKIHLVKIDKKLGLIFGIIKGILIVTVGIYFINTFTELFKYSLWKNSKIIPFFKCIIKWFSNYLHYISFFKKIIFGYFIYDMLFLVFFL</sequence>
<feature type="transmembrane region" description="Helical" evidence="5">
    <location>
        <begin position="31"/>
        <end position="53"/>
    </location>
</feature>
<accession>A0A346DZV7</accession>
<dbReference type="AlphaFoldDB" id="A0A346DZV7"/>
<evidence type="ECO:0000313" key="7">
    <source>
        <dbReference type="Proteomes" id="UP000256856"/>
    </source>
</evidence>
<dbReference type="PANTHER" id="PTHR36926">
    <property type="entry name" value="COLICIN V PRODUCTION PROTEIN"/>
    <property type="match status" value="1"/>
</dbReference>
<dbReference type="OrthoDB" id="9810601at2"/>
<evidence type="ECO:0000256" key="4">
    <source>
        <dbReference type="ARBA" id="ARBA00023136"/>
    </source>
</evidence>
<feature type="transmembrane region" description="Helical" evidence="5">
    <location>
        <begin position="6"/>
        <end position="24"/>
    </location>
</feature>
<protein>
    <submittedName>
        <fullName evidence="6">Colicin V production protein</fullName>
    </submittedName>
</protein>
<comment type="subcellular location">
    <subcellularLocation>
        <location evidence="1">Membrane</location>
        <topology evidence="1">Multi-pass membrane protein</topology>
    </subcellularLocation>
</comment>
<dbReference type="Pfam" id="PF02674">
    <property type="entry name" value="Colicin_V"/>
    <property type="match status" value="1"/>
</dbReference>
<dbReference type="RefSeq" id="WP_115956090.1">
    <property type="nucleotide sequence ID" value="NZ_CP028374.1"/>
</dbReference>
<evidence type="ECO:0000313" key="6">
    <source>
        <dbReference type="EMBL" id="AXN02262.1"/>
    </source>
</evidence>
<dbReference type="GO" id="GO:0016020">
    <property type="term" value="C:membrane"/>
    <property type="evidence" value="ECO:0007669"/>
    <property type="project" value="UniProtKB-SubCell"/>
</dbReference>
<evidence type="ECO:0000256" key="2">
    <source>
        <dbReference type="ARBA" id="ARBA00022692"/>
    </source>
</evidence>
<dbReference type="PANTHER" id="PTHR36926:SF1">
    <property type="entry name" value="COLICIN V PRODUCTION PROTEIN"/>
    <property type="match status" value="1"/>
</dbReference>
<keyword evidence="3 5" id="KW-1133">Transmembrane helix</keyword>
<organism evidence="6 7">
    <name type="scientific">Candidatus Purcelliella pentastirinorum</name>
    <dbReference type="NCBI Taxonomy" id="472834"/>
    <lineage>
        <taxon>Bacteria</taxon>
        <taxon>Pseudomonadati</taxon>
        <taxon>Pseudomonadota</taxon>
        <taxon>Gammaproteobacteria</taxon>
        <taxon>Enterobacterales</taxon>
        <taxon>Enterobacteriaceae</taxon>
        <taxon>Candidatus Purcelliella</taxon>
    </lineage>
</organism>
<dbReference type="KEGG" id="ppet:C9I82_297"/>
<dbReference type="InterPro" id="IPR003825">
    <property type="entry name" value="Colicin-V_CvpA"/>
</dbReference>
<evidence type="ECO:0000256" key="3">
    <source>
        <dbReference type="ARBA" id="ARBA00022989"/>
    </source>
</evidence>
<feature type="transmembrane region" description="Helical" evidence="5">
    <location>
        <begin position="59"/>
        <end position="88"/>
    </location>
</feature>
<gene>
    <name evidence="6" type="ORF">C9I82_297</name>
</gene>
<keyword evidence="4 5" id="KW-0472">Membrane</keyword>
<dbReference type="EMBL" id="CP028374">
    <property type="protein sequence ID" value="AXN02262.1"/>
    <property type="molecule type" value="Genomic_DNA"/>
</dbReference>
<dbReference type="InterPro" id="IPR052719">
    <property type="entry name" value="CvpA-like"/>
</dbReference>
<keyword evidence="2 5" id="KW-0812">Transmembrane</keyword>